<organism evidence="3 4">
    <name type="scientific">Fulvivirga sediminis</name>
    <dbReference type="NCBI Taxonomy" id="2803949"/>
    <lineage>
        <taxon>Bacteria</taxon>
        <taxon>Pseudomonadati</taxon>
        <taxon>Bacteroidota</taxon>
        <taxon>Cytophagia</taxon>
        <taxon>Cytophagales</taxon>
        <taxon>Fulvivirgaceae</taxon>
        <taxon>Fulvivirga</taxon>
    </lineage>
</organism>
<sequence length="250" mass="28505">MYKILAKTLFIGKNLVFLPSCHSTNDIAQELLSEGTLEGTVIITENQTNGRGQRGSGWESEPGKNLTFSLVLKPTFLSVQQQFELNRVVSLAVCDFLNTFSTGFQVKWPNDIYYHDRKICGILIQNSIRQGRIESSIVGIGLNINQQIFKEQKPISLSRVTGEFVPLPEALEALAQHIETRYLTLKAGNRERLHKDYLHKLYRFGEEYLYRANGELFNGRITDVSPEGKLEVESKKGIQQFDFKEVEFII</sequence>
<proteinExistence type="predicted"/>
<dbReference type="AlphaFoldDB" id="A0A937K1J7"/>
<dbReference type="PROSITE" id="PS51733">
    <property type="entry name" value="BPL_LPL_CATALYTIC"/>
    <property type="match status" value="1"/>
</dbReference>
<dbReference type="SUPFAM" id="SSF55681">
    <property type="entry name" value="Class II aaRS and biotin synthetases"/>
    <property type="match status" value="1"/>
</dbReference>
<evidence type="ECO:0000313" key="3">
    <source>
        <dbReference type="EMBL" id="MBL3656742.1"/>
    </source>
</evidence>
<keyword evidence="4" id="KW-1185">Reference proteome</keyword>
<comment type="caution">
    <text evidence="3">The sequence shown here is derived from an EMBL/GenBank/DDBJ whole genome shotgun (WGS) entry which is preliminary data.</text>
</comment>
<dbReference type="EMBL" id="JAESIY010000005">
    <property type="protein sequence ID" value="MBL3656742.1"/>
    <property type="molecule type" value="Genomic_DNA"/>
</dbReference>
<feature type="domain" description="BPL/LPL catalytic" evidence="2">
    <location>
        <begin position="1"/>
        <end position="186"/>
    </location>
</feature>
<evidence type="ECO:0000313" key="4">
    <source>
        <dbReference type="Proteomes" id="UP000659388"/>
    </source>
</evidence>
<name>A0A937K1J7_9BACT</name>
<dbReference type="InterPro" id="IPR004143">
    <property type="entry name" value="BPL_LPL_catalytic"/>
</dbReference>
<dbReference type="RefSeq" id="WP_202244524.1">
    <property type="nucleotide sequence ID" value="NZ_JAESIY010000005.1"/>
</dbReference>
<dbReference type="PANTHER" id="PTHR12835:SF5">
    <property type="entry name" value="BIOTIN--PROTEIN LIGASE"/>
    <property type="match status" value="1"/>
</dbReference>
<dbReference type="Gene3D" id="3.30.930.10">
    <property type="entry name" value="Bira Bifunctional Protein, Domain 2"/>
    <property type="match status" value="1"/>
</dbReference>
<dbReference type="GO" id="GO:0005737">
    <property type="term" value="C:cytoplasm"/>
    <property type="evidence" value="ECO:0007669"/>
    <property type="project" value="TreeGrafter"/>
</dbReference>
<dbReference type="EC" id="6.3.4.15" evidence="3"/>
<gene>
    <name evidence="3" type="ORF">JL102_11415</name>
</gene>
<protein>
    <submittedName>
        <fullName evidence="3">Biotin--[acetyl-CoA-carboxylase] ligase</fullName>
        <ecNumber evidence="3">6.3.4.15</ecNumber>
    </submittedName>
</protein>
<evidence type="ECO:0000256" key="1">
    <source>
        <dbReference type="ARBA" id="ARBA00022598"/>
    </source>
</evidence>
<dbReference type="PANTHER" id="PTHR12835">
    <property type="entry name" value="BIOTIN PROTEIN LIGASE"/>
    <property type="match status" value="1"/>
</dbReference>
<accession>A0A937K1J7</accession>
<dbReference type="InterPro" id="IPR045864">
    <property type="entry name" value="aa-tRNA-synth_II/BPL/LPL"/>
</dbReference>
<evidence type="ECO:0000259" key="2">
    <source>
        <dbReference type="PROSITE" id="PS51733"/>
    </source>
</evidence>
<dbReference type="Proteomes" id="UP000659388">
    <property type="component" value="Unassembled WGS sequence"/>
</dbReference>
<keyword evidence="1 3" id="KW-0436">Ligase</keyword>
<dbReference type="InterPro" id="IPR004408">
    <property type="entry name" value="Biotin_CoA_COase_ligase"/>
</dbReference>
<dbReference type="CDD" id="cd16442">
    <property type="entry name" value="BPL"/>
    <property type="match status" value="1"/>
</dbReference>
<dbReference type="GO" id="GO:0004077">
    <property type="term" value="F:biotin--[biotin carboxyl-carrier protein] ligase activity"/>
    <property type="evidence" value="ECO:0007669"/>
    <property type="project" value="UniProtKB-EC"/>
</dbReference>
<dbReference type="Pfam" id="PF03099">
    <property type="entry name" value="BPL_LplA_LipB"/>
    <property type="match status" value="1"/>
</dbReference>
<reference evidence="3" key="1">
    <citation type="submission" date="2021-01" db="EMBL/GenBank/DDBJ databases">
        <title>Fulvivirga kasyanovii gen. nov., sp nov., a novel member of the phylum Bacteroidetes isolated from seawater in a mussel farm.</title>
        <authorList>
            <person name="Zhao L.-H."/>
            <person name="Wang Z.-J."/>
        </authorList>
    </citation>
    <scope>NUCLEOTIDE SEQUENCE</scope>
    <source>
        <strain evidence="3">2943</strain>
    </source>
</reference>